<dbReference type="GO" id="GO:0016757">
    <property type="term" value="F:glycosyltransferase activity"/>
    <property type="evidence" value="ECO:0007669"/>
    <property type="project" value="UniProtKB-KW"/>
</dbReference>
<dbReference type="EC" id="2.4.-.-" evidence="2"/>
<keyword evidence="3" id="KW-1185">Reference proteome</keyword>
<dbReference type="Gene3D" id="3.90.550.10">
    <property type="entry name" value="Spore Coat Polysaccharide Biosynthesis Protein SpsA, Chain A"/>
    <property type="match status" value="1"/>
</dbReference>
<feature type="domain" description="Glycosyltransferase 2-like" evidence="1">
    <location>
        <begin position="19"/>
        <end position="181"/>
    </location>
</feature>
<dbReference type="InterPro" id="IPR001173">
    <property type="entry name" value="Glyco_trans_2-like"/>
</dbReference>
<dbReference type="Pfam" id="PF00535">
    <property type="entry name" value="Glycos_transf_2"/>
    <property type="match status" value="1"/>
</dbReference>
<gene>
    <name evidence="2" type="ORF">RDV89_10325</name>
</gene>
<evidence type="ECO:0000313" key="2">
    <source>
        <dbReference type="EMBL" id="MDT9593462.1"/>
    </source>
</evidence>
<dbReference type="InterPro" id="IPR029044">
    <property type="entry name" value="Nucleotide-diphossugar_trans"/>
</dbReference>
<organism evidence="2 3">
    <name type="scientific">Nocardioides imazamoxiresistens</name>
    <dbReference type="NCBI Taxonomy" id="3231893"/>
    <lineage>
        <taxon>Bacteria</taxon>
        <taxon>Bacillati</taxon>
        <taxon>Actinomycetota</taxon>
        <taxon>Actinomycetes</taxon>
        <taxon>Propionibacteriales</taxon>
        <taxon>Nocardioidaceae</taxon>
        <taxon>Nocardioides</taxon>
    </lineage>
</organism>
<proteinExistence type="predicted"/>
<name>A0ABU3PW63_9ACTN</name>
<accession>A0ABU3PW63</accession>
<keyword evidence="2" id="KW-0808">Transferase</keyword>
<reference evidence="2 3" key="1">
    <citation type="submission" date="2023-08" db="EMBL/GenBank/DDBJ databases">
        <title>Nocardioides seae sp. nov., a bacterium isolated from a soil.</title>
        <authorList>
            <person name="Wang X."/>
        </authorList>
    </citation>
    <scope>NUCLEOTIDE SEQUENCE [LARGE SCALE GENOMIC DNA]</scope>
    <source>
        <strain evidence="2 3">YZH12</strain>
    </source>
</reference>
<dbReference type="SUPFAM" id="SSF53448">
    <property type="entry name" value="Nucleotide-diphospho-sugar transferases"/>
    <property type="match status" value="1"/>
</dbReference>
<comment type="caution">
    <text evidence="2">The sequence shown here is derived from an EMBL/GenBank/DDBJ whole genome shotgun (WGS) entry which is preliminary data.</text>
</comment>
<evidence type="ECO:0000313" key="3">
    <source>
        <dbReference type="Proteomes" id="UP001268542"/>
    </source>
</evidence>
<keyword evidence="2" id="KW-0328">Glycosyltransferase</keyword>
<dbReference type="RefSeq" id="WP_315732958.1">
    <property type="nucleotide sequence ID" value="NZ_JAVYII010000004.1"/>
</dbReference>
<dbReference type="CDD" id="cd00761">
    <property type="entry name" value="Glyco_tranf_GTA_type"/>
    <property type="match status" value="1"/>
</dbReference>
<sequence length="514" mass="56486">MSPTGDAAAAGATDTPRVSVIMPVRDVGEWIGETMESIRGQSMASWELIVVDDGSQDDTPDQVAALAATDPRVRLERNPGAGGATARNHGVSLARGDFLAFADGDDVVPRDAYRVLVDQADATGAEMVVGNHVVVEPQRLTSRDQSLRVYDRVRTGLTIRDDPRLLRDRVCWNRVVRRSSWEALELEFATSRRSNDILAMTEAYCALEFDVVPTPVYAYRRRVGTTSMTSGKHQPGALRDHFTQELACVAAVRRLDDAGVLKQFYAGILQFDIWAHGVVALERDEPEFDEVRQLLVELVTGAPAASLRGLPAFQRLVYQLVVRRAWGLARAVVGATGPHAAEQLTRPDVLGVVSGIAHSDRALAQPLGEVLERVFLQPLVETPYALSDEQVRDLFDRALAFRDAAGIAGALRGPVRRLLDGVYPHPAMLRAAARGLEAREASSMSVERRLRKTVRAFRKDGPRAGLGELARTARHVRPRHLVAAARRVERRQLEAGARKGVRTGVRVARRVVRR</sequence>
<dbReference type="EMBL" id="JAVYII010000004">
    <property type="protein sequence ID" value="MDT9593462.1"/>
    <property type="molecule type" value="Genomic_DNA"/>
</dbReference>
<evidence type="ECO:0000259" key="1">
    <source>
        <dbReference type="Pfam" id="PF00535"/>
    </source>
</evidence>
<dbReference type="PANTHER" id="PTHR22916:SF3">
    <property type="entry name" value="UDP-GLCNAC:BETAGAL BETA-1,3-N-ACETYLGLUCOSAMINYLTRANSFERASE-LIKE PROTEIN 1"/>
    <property type="match status" value="1"/>
</dbReference>
<dbReference type="PANTHER" id="PTHR22916">
    <property type="entry name" value="GLYCOSYLTRANSFERASE"/>
    <property type="match status" value="1"/>
</dbReference>
<dbReference type="Proteomes" id="UP001268542">
    <property type="component" value="Unassembled WGS sequence"/>
</dbReference>
<protein>
    <submittedName>
        <fullName evidence="2">Glycosyltransferase family 2 protein</fullName>
        <ecNumber evidence="2">2.4.-.-</ecNumber>
    </submittedName>
</protein>